<dbReference type="Proteomes" id="UP001367508">
    <property type="component" value="Unassembled WGS sequence"/>
</dbReference>
<name>A0AAN9Q4G5_CANGL</name>
<proteinExistence type="predicted"/>
<evidence type="ECO:0000313" key="1">
    <source>
        <dbReference type="EMBL" id="KAK7320959.1"/>
    </source>
</evidence>
<comment type="caution">
    <text evidence="1">The sequence shown here is derived from an EMBL/GenBank/DDBJ whole genome shotgun (WGS) entry which is preliminary data.</text>
</comment>
<reference evidence="1 2" key="1">
    <citation type="submission" date="2024-01" db="EMBL/GenBank/DDBJ databases">
        <title>The genomes of 5 underutilized Papilionoideae crops provide insights into root nodulation and disease resistanc.</title>
        <authorList>
            <person name="Jiang F."/>
        </authorList>
    </citation>
    <scope>NUCLEOTIDE SEQUENCE [LARGE SCALE GENOMIC DNA]</scope>
    <source>
        <strain evidence="1">LVBAO_FW01</strain>
        <tissue evidence="1">Leaves</tissue>
    </source>
</reference>
<gene>
    <name evidence="1" type="ORF">VNO77_30960</name>
</gene>
<organism evidence="1 2">
    <name type="scientific">Canavalia gladiata</name>
    <name type="common">Sword bean</name>
    <name type="synonym">Dolichos gladiatus</name>
    <dbReference type="NCBI Taxonomy" id="3824"/>
    <lineage>
        <taxon>Eukaryota</taxon>
        <taxon>Viridiplantae</taxon>
        <taxon>Streptophyta</taxon>
        <taxon>Embryophyta</taxon>
        <taxon>Tracheophyta</taxon>
        <taxon>Spermatophyta</taxon>
        <taxon>Magnoliopsida</taxon>
        <taxon>eudicotyledons</taxon>
        <taxon>Gunneridae</taxon>
        <taxon>Pentapetalae</taxon>
        <taxon>rosids</taxon>
        <taxon>fabids</taxon>
        <taxon>Fabales</taxon>
        <taxon>Fabaceae</taxon>
        <taxon>Papilionoideae</taxon>
        <taxon>50 kb inversion clade</taxon>
        <taxon>NPAAA clade</taxon>
        <taxon>indigoferoid/millettioid clade</taxon>
        <taxon>Phaseoleae</taxon>
        <taxon>Canavalia</taxon>
    </lineage>
</organism>
<dbReference type="AlphaFoldDB" id="A0AAN9Q4G5"/>
<accession>A0AAN9Q4G5</accession>
<protein>
    <submittedName>
        <fullName evidence="1">Uncharacterized protein</fullName>
    </submittedName>
</protein>
<evidence type="ECO:0000313" key="2">
    <source>
        <dbReference type="Proteomes" id="UP001367508"/>
    </source>
</evidence>
<keyword evidence="2" id="KW-1185">Reference proteome</keyword>
<dbReference type="EMBL" id="JAYMYQ010000007">
    <property type="protein sequence ID" value="KAK7320959.1"/>
    <property type="molecule type" value="Genomic_DNA"/>
</dbReference>
<sequence length="70" mass="8249">MYLMHNLTTKLLQTQAEWTLMEILLKISEVSFFSDSPLRLEERSYQSPFTMSFLKAAKINHANLDRILQD</sequence>